<dbReference type="Proteomes" id="UP000199437">
    <property type="component" value="Unassembled WGS sequence"/>
</dbReference>
<evidence type="ECO:0000313" key="2">
    <source>
        <dbReference type="EMBL" id="SEW03787.1"/>
    </source>
</evidence>
<evidence type="ECO:0000256" key="1">
    <source>
        <dbReference type="SAM" id="Coils"/>
    </source>
</evidence>
<keyword evidence="1" id="KW-0175">Coiled coil</keyword>
<dbReference type="Gene3D" id="1.10.287.1490">
    <property type="match status" value="1"/>
</dbReference>
<keyword evidence="3" id="KW-1185">Reference proteome</keyword>
<organism evidence="2 3">
    <name type="scientific">Roseivirga pacifica</name>
    <dbReference type="NCBI Taxonomy" id="1267423"/>
    <lineage>
        <taxon>Bacteria</taxon>
        <taxon>Pseudomonadati</taxon>
        <taxon>Bacteroidota</taxon>
        <taxon>Cytophagia</taxon>
        <taxon>Cytophagales</taxon>
        <taxon>Roseivirgaceae</taxon>
        <taxon>Roseivirga</taxon>
    </lineage>
</organism>
<dbReference type="STRING" id="1267423.SAMN05216290_1386"/>
<reference evidence="3" key="1">
    <citation type="submission" date="2016-10" db="EMBL/GenBank/DDBJ databases">
        <authorList>
            <person name="Varghese N."/>
            <person name="Submissions S."/>
        </authorList>
    </citation>
    <scope>NUCLEOTIDE SEQUENCE [LARGE SCALE GENOMIC DNA]</scope>
    <source>
        <strain evidence="3">CGMCC 1.12402</strain>
    </source>
</reference>
<protein>
    <submittedName>
        <fullName evidence="2">Uncharacterized protein</fullName>
    </submittedName>
</protein>
<dbReference type="RefSeq" id="WP_245733505.1">
    <property type="nucleotide sequence ID" value="NZ_FOIR01000001.1"/>
</dbReference>
<dbReference type="GeneID" id="99986112"/>
<gene>
    <name evidence="2" type="ORF">SAMN05216290_1386</name>
</gene>
<feature type="coiled-coil region" evidence="1">
    <location>
        <begin position="3"/>
        <end position="58"/>
    </location>
</feature>
<sequence>MSQASIESKLQGLQKNLQKLITTYTAQTALVDQLKSDNQNLKAEVEELRAKVTDFQNQDKMAKLVKNTSVEKEESIELKHRLNEYIKEIDRCIAHLS</sequence>
<evidence type="ECO:0000313" key="3">
    <source>
        <dbReference type="Proteomes" id="UP000199437"/>
    </source>
</evidence>
<dbReference type="AlphaFoldDB" id="A0A1I0NR03"/>
<proteinExistence type="predicted"/>
<accession>A0A1I0NR03</accession>
<dbReference type="EMBL" id="FOIR01000001">
    <property type="protein sequence ID" value="SEW03787.1"/>
    <property type="molecule type" value="Genomic_DNA"/>
</dbReference>
<name>A0A1I0NR03_9BACT</name>